<organism evidence="1 2">
    <name type="scientific">Arctium lappa</name>
    <name type="common">Greater burdock</name>
    <name type="synonym">Lappa major</name>
    <dbReference type="NCBI Taxonomy" id="4217"/>
    <lineage>
        <taxon>Eukaryota</taxon>
        <taxon>Viridiplantae</taxon>
        <taxon>Streptophyta</taxon>
        <taxon>Embryophyta</taxon>
        <taxon>Tracheophyta</taxon>
        <taxon>Spermatophyta</taxon>
        <taxon>Magnoliopsida</taxon>
        <taxon>eudicotyledons</taxon>
        <taxon>Gunneridae</taxon>
        <taxon>Pentapetalae</taxon>
        <taxon>asterids</taxon>
        <taxon>campanulids</taxon>
        <taxon>Asterales</taxon>
        <taxon>Asteraceae</taxon>
        <taxon>Carduoideae</taxon>
        <taxon>Cardueae</taxon>
        <taxon>Arctiinae</taxon>
        <taxon>Arctium</taxon>
    </lineage>
</organism>
<evidence type="ECO:0000313" key="1">
    <source>
        <dbReference type="EMBL" id="KAI3769374.1"/>
    </source>
</evidence>
<reference evidence="1 2" key="2">
    <citation type="journal article" date="2022" name="Mol. Ecol. Resour.">
        <title>The genomes of chicory, endive, great burdock and yacon provide insights into Asteraceae paleo-polyploidization history and plant inulin production.</title>
        <authorList>
            <person name="Fan W."/>
            <person name="Wang S."/>
            <person name="Wang H."/>
            <person name="Wang A."/>
            <person name="Jiang F."/>
            <person name="Liu H."/>
            <person name="Zhao H."/>
            <person name="Xu D."/>
            <person name="Zhang Y."/>
        </authorList>
    </citation>
    <scope>NUCLEOTIDE SEQUENCE [LARGE SCALE GENOMIC DNA]</scope>
    <source>
        <strain evidence="2">cv. Niubang</strain>
    </source>
</reference>
<keyword evidence="2" id="KW-1185">Reference proteome</keyword>
<dbReference type="EMBL" id="CM042047">
    <property type="protein sequence ID" value="KAI3769374.1"/>
    <property type="molecule type" value="Genomic_DNA"/>
</dbReference>
<evidence type="ECO:0000313" key="2">
    <source>
        <dbReference type="Proteomes" id="UP001055879"/>
    </source>
</evidence>
<comment type="caution">
    <text evidence="1">The sequence shown here is derived from an EMBL/GenBank/DDBJ whole genome shotgun (WGS) entry which is preliminary data.</text>
</comment>
<reference evidence="2" key="1">
    <citation type="journal article" date="2022" name="Mol. Ecol. Resour.">
        <title>The genomes of chicory, endive, great burdock and yacon provide insights into Asteraceae palaeo-polyploidization history and plant inulin production.</title>
        <authorList>
            <person name="Fan W."/>
            <person name="Wang S."/>
            <person name="Wang H."/>
            <person name="Wang A."/>
            <person name="Jiang F."/>
            <person name="Liu H."/>
            <person name="Zhao H."/>
            <person name="Xu D."/>
            <person name="Zhang Y."/>
        </authorList>
    </citation>
    <scope>NUCLEOTIDE SEQUENCE [LARGE SCALE GENOMIC DNA]</scope>
    <source>
        <strain evidence="2">cv. Niubang</strain>
    </source>
</reference>
<name>A0ACB9FDH9_ARCLA</name>
<accession>A0ACB9FDH9</accession>
<proteinExistence type="predicted"/>
<sequence length="406" mass="43005">MSSPPPSPEILLIASPDGPITAYDPYSGTVLARFNGSRCPRNGIAIVGKDRFAVSHISPETGAGSVRFYYWWSPSCTQTVPLPEPVAPLAATVDGSYLFAGGISGRIHAVSVTSGVIIRSFSAHEKPVSCLASNCDGSLLLSGSDDGTIAVLPIILLLDASFDTESRFSNFNRLIGHESSVTGLTAGIGSSGSVMISSSLDWTCKIWSLVTGIHLQTVTFPAPVWCTALDPSETELYGAGTDGSIYKRKLKVSTRKQVEKRGVTVAWSGDHGGAVVAMEMLNYGRTLLTVCENGEICVLEVESGKMVSGFGGKIGGVSGVAVARGGGGFGKRAECGGYFGGKEFGKPVAEMEEVLKVVVEDRQRAISNLESAIEINERLLKLMLREAKAIAKFDKSNRKINIFNTK</sequence>
<dbReference type="Proteomes" id="UP001055879">
    <property type="component" value="Linkage Group LG01"/>
</dbReference>
<protein>
    <submittedName>
        <fullName evidence="1">Uncharacterized protein</fullName>
    </submittedName>
</protein>
<gene>
    <name evidence="1" type="ORF">L6452_00475</name>
</gene>